<evidence type="ECO:0000313" key="6">
    <source>
        <dbReference type="EMBL" id="GFK92230.1"/>
    </source>
</evidence>
<dbReference type="InterPro" id="IPR002104">
    <property type="entry name" value="Integrase_catalytic"/>
</dbReference>
<dbReference type="CDD" id="cd00796">
    <property type="entry name" value="INT_Rci_Hp1_C"/>
    <property type="match status" value="1"/>
</dbReference>
<feature type="domain" description="Tyr recombinase" evidence="5">
    <location>
        <begin position="219"/>
        <end position="400"/>
    </location>
</feature>
<dbReference type="RefSeq" id="WP_173080176.1">
    <property type="nucleotide sequence ID" value="NZ_BLTE01000001.1"/>
</dbReference>
<dbReference type="InterPro" id="IPR010998">
    <property type="entry name" value="Integrase_recombinase_N"/>
</dbReference>
<dbReference type="GO" id="GO:0015074">
    <property type="term" value="P:DNA integration"/>
    <property type="evidence" value="ECO:0007669"/>
    <property type="project" value="UniProtKB-KW"/>
</dbReference>
<evidence type="ECO:0000259" key="5">
    <source>
        <dbReference type="PROSITE" id="PS51898"/>
    </source>
</evidence>
<evidence type="ECO:0000256" key="2">
    <source>
        <dbReference type="ARBA" id="ARBA00022908"/>
    </source>
</evidence>
<reference evidence="6 7" key="2">
    <citation type="submission" date="2020-05" db="EMBL/GenBank/DDBJ databases">
        <title>Draft genome sequence of Desulfovibrio sp. strainFSS-1.</title>
        <authorList>
            <person name="Shimoshige H."/>
            <person name="Kobayashi H."/>
            <person name="Maekawa T."/>
        </authorList>
    </citation>
    <scope>NUCLEOTIDE SEQUENCE [LARGE SCALE GENOMIC DNA]</scope>
    <source>
        <strain evidence="6 7">SIID29052-01</strain>
    </source>
</reference>
<dbReference type="Gene3D" id="1.10.443.10">
    <property type="entry name" value="Intergrase catalytic core"/>
    <property type="match status" value="1"/>
</dbReference>
<dbReference type="Pfam" id="PF14659">
    <property type="entry name" value="Phage_int_SAM_3"/>
    <property type="match status" value="1"/>
</dbReference>
<evidence type="ECO:0000313" key="7">
    <source>
        <dbReference type="Proteomes" id="UP000494245"/>
    </source>
</evidence>
<accession>A0A6V8LML2</accession>
<dbReference type="AlphaFoldDB" id="A0A6V8LML2"/>
<dbReference type="Proteomes" id="UP000494245">
    <property type="component" value="Unassembled WGS sequence"/>
</dbReference>
<dbReference type="PANTHER" id="PTHR30349">
    <property type="entry name" value="PHAGE INTEGRASE-RELATED"/>
    <property type="match status" value="1"/>
</dbReference>
<gene>
    <name evidence="6" type="primary">xerC_1</name>
    <name evidence="6" type="ORF">NNJEOMEG_00052</name>
</gene>
<evidence type="ECO:0000256" key="1">
    <source>
        <dbReference type="ARBA" id="ARBA00008857"/>
    </source>
</evidence>
<name>A0A6V8LML2_9BACT</name>
<dbReference type="SUPFAM" id="SSF56349">
    <property type="entry name" value="DNA breaking-rejoining enzymes"/>
    <property type="match status" value="1"/>
</dbReference>
<dbReference type="InterPro" id="IPR011010">
    <property type="entry name" value="DNA_brk_join_enz"/>
</dbReference>
<dbReference type="PROSITE" id="PS51898">
    <property type="entry name" value="TYR_RECOMBINASE"/>
    <property type="match status" value="1"/>
</dbReference>
<dbReference type="PANTHER" id="PTHR30349:SF41">
    <property type="entry name" value="INTEGRASE_RECOMBINASE PROTEIN MJ0367-RELATED"/>
    <property type="match status" value="1"/>
</dbReference>
<comment type="caution">
    <text evidence="6">The sequence shown here is derived from an EMBL/GenBank/DDBJ whole genome shotgun (WGS) entry which is preliminary data.</text>
</comment>
<keyword evidence="3" id="KW-0238">DNA-binding</keyword>
<sequence length="419" mass="46461">MGDKKTKTLPFVTSDRYPGVRYREHPHRKHGATTPDRYYAIRFQVDGRRVEEGLGWSSEGWSEKKALVEMEKLKTAAKTGEGASSLRERRAIAKAKRDAEEAAAVQAEKDSLTFGQFFEGTYILQEVADGKAPRSIIREKQLFKKWIAPVIGSMPMKTISPFHLERIKKNIADAGLTHRTAQYTLAIVRQCFNAARRAGAFNGESPITKIKMPSATGNARMRFLTQDEAGKLLDALAAGRSRDTHDVSLLSLYTGLRSSECFKLKWADVDLEGRVLHVMDTKNKHPRSVPMPNNVVAMLTGRRPDPCDLGELVFANTKGEVTAFVSNAFRRAVEHLGLNDGITDSRQKVVFHSLRHTCASWMVQRGVPLFTVGKILGHKTLTMTERYSHLAPDTLRAAIDTLEAAATSPAPKVVALHAG</sequence>
<dbReference type="GO" id="GO:0003677">
    <property type="term" value="F:DNA binding"/>
    <property type="evidence" value="ECO:0007669"/>
    <property type="project" value="UniProtKB-KW"/>
</dbReference>
<evidence type="ECO:0000256" key="3">
    <source>
        <dbReference type="ARBA" id="ARBA00023125"/>
    </source>
</evidence>
<keyword evidence="7" id="KW-1185">Reference proteome</keyword>
<proteinExistence type="inferred from homology"/>
<keyword evidence="2" id="KW-0229">DNA integration</keyword>
<dbReference type="Gene3D" id="1.10.150.130">
    <property type="match status" value="1"/>
</dbReference>
<protein>
    <submittedName>
        <fullName evidence="6">Tyrosine recombinase XerC</fullName>
    </submittedName>
</protein>
<keyword evidence="4" id="KW-0233">DNA recombination</keyword>
<comment type="similarity">
    <text evidence="1">Belongs to the 'phage' integrase family.</text>
</comment>
<reference evidence="6 7" key="1">
    <citation type="submission" date="2020-04" db="EMBL/GenBank/DDBJ databases">
        <authorList>
            <consortium name="Desulfovibrio sp. FSS-1 genome sequencing consortium"/>
            <person name="Shimoshige H."/>
            <person name="Kobayashi H."/>
            <person name="Maekawa T."/>
        </authorList>
    </citation>
    <scope>NUCLEOTIDE SEQUENCE [LARGE SCALE GENOMIC DNA]</scope>
    <source>
        <strain evidence="6 7">SIID29052-01</strain>
    </source>
</reference>
<organism evidence="6 7">
    <name type="scientific">Fundidesulfovibrio magnetotacticus</name>
    <dbReference type="NCBI Taxonomy" id="2730080"/>
    <lineage>
        <taxon>Bacteria</taxon>
        <taxon>Pseudomonadati</taxon>
        <taxon>Thermodesulfobacteriota</taxon>
        <taxon>Desulfovibrionia</taxon>
        <taxon>Desulfovibrionales</taxon>
        <taxon>Desulfovibrionaceae</taxon>
        <taxon>Fundidesulfovibrio</taxon>
    </lineage>
</organism>
<dbReference type="InterPro" id="IPR050090">
    <property type="entry name" value="Tyrosine_recombinase_XerCD"/>
</dbReference>
<evidence type="ECO:0000256" key="4">
    <source>
        <dbReference type="ARBA" id="ARBA00023172"/>
    </source>
</evidence>
<dbReference type="Pfam" id="PF00589">
    <property type="entry name" value="Phage_integrase"/>
    <property type="match status" value="1"/>
</dbReference>
<dbReference type="InterPro" id="IPR004107">
    <property type="entry name" value="Integrase_SAM-like_N"/>
</dbReference>
<dbReference type="EMBL" id="BLTE01000001">
    <property type="protein sequence ID" value="GFK92230.1"/>
    <property type="molecule type" value="Genomic_DNA"/>
</dbReference>
<dbReference type="GO" id="GO:0006310">
    <property type="term" value="P:DNA recombination"/>
    <property type="evidence" value="ECO:0007669"/>
    <property type="project" value="UniProtKB-KW"/>
</dbReference>
<dbReference type="InterPro" id="IPR013762">
    <property type="entry name" value="Integrase-like_cat_sf"/>
</dbReference>